<feature type="domain" description="PB1" evidence="3">
    <location>
        <begin position="57"/>
        <end position="163"/>
    </location>
</feature>
<dbReference type="AlphaFoldDB" id="A0A834TWP4"/>
<dbReference type="InterPro" id="IPR053793">
    <property type="entry name" value="PB1-like"/>
</dbReference>
<evidence type="ECO:0000313" key="5">
    <source>
        <dbReference type="Proteomes" id="UP000634136"/>
    </source>
</evidence>
<dbReference type="FunFam" id="3.10.20.90:FF:000058">
    <property type="entry name" value="Octicosapeptide/phox/Bem1p domain kinase superfamily protein"/>
    <property type="match status" value="1"/>
</dbReference>
<name>A0A834TWP4_9FABA</name>
<feature type="region of interest" description="Disordered" evidence="2">
    <location>
        <begin position="671"/>
        <end position="692"/>
    </location>
</feature>
<sequence length="692" mass="75235">MEAPSPPPPTAPPLSSAVPAPTLPTHLNYPDSVDSSPRSRNTDSWDDPFPPAAASTKLRLMCSYGGHIVPRPHDKSLCYVGGDTRIVVVDRNTSLSDLSSRLSKTFLNGRPFTLKYQLPSEDLDSLISVTTDEDFDNMIDEYDRTASNSAVKPSRIRLFLFPTKPDSSQSIGPILDNSAKSEDWFLNALNGAGLLNRGFSESASVNCLLGLDEESGGGNNLDSNSRENEVVQQSGSFGNCKNVKQGQDVHSVPDSPMLETTSSFGSTSSSPSLANLPPIRVHVVEDGGGSVRMQDHKVVVGIEEQFSQMGIGGGGVVQKQQQQDEGFVVLSSPPPMPAVVTAAPISSGVVAGEYQNRVFSDDERSDHGVPVGYRKPPTPQPQTQPQPQPQSLPPQFQQKSNAIVDLPSPDSVSSDNSISNPLSRPKPVIYQEQVQIPTVTTRVPSNPIDPKLNMSDPHTRIQIQQQVQDPGYVLQPQFDQQQPQPPQQQQQYLHNTHFIHHTPAGAVPMPQYYPVYPSQQQSHHPQHHPQMDQQYLYYMPARQAYNIGDATGATVPSSRPQTQPNPPSAAYNPIRNVPMPKSEMTAGAYRAANAGAPQIVQVPSTQHQQQFVAYTQIHHPSQTVAPPNSAAPASYAYDYVDPAHAQVYYTQPMAPMPSQYQTMAAPAGVIPEASSQIPSDSIKQQIRTSQPI</sequence>
<feature type="compositionally biased region" description="Pro residues" evidence="2">
    <location>
        <begin position="1"/>
        <end position="12"/>
    </location>
</feature>
<dbReference type="PANTHER" id="PTHR31066:SF27">
    <property type="entry name" value="EXPRESSED PROTEIN"/>
    <property type="match status" value="1"/>
</dbReference>
<dbReference type="Gene3D" id="3.10.20.90">
    <property type="entry name" value="Phosphatidylinositol 3-kinase Catalytic Subunit, Chain A, domain 1"/>
    <property type="match status" value="1"/>
</dbReference>
<proteinExistence type="predicted"/>
<dbReference type="InterPro" id="IPR000270">
    <property type="entry name" value="PB1_dom"/>
</dbReference>
<dbReference type="Pfam" id="PF00564">
    <property type="entry name" value="PB1"/>
    <property type="match status" value="1"/>
</dbReference>
<gene>
    <name evidence="4" type="ORF">G2W53_018919</name>
</gene>
<feature type="compositionally biased region" description="Polar residues" evidence="2">
    <location>
        <begin position="673"/>
        <end position="692"/>
    </location>
</feature>
<feature type="compositionally biased region" description="Low complexity" evidence="2">
    <location>
        <begin position="393"/>
        <end position="423"/>
    </location>
</feature>
<accession>A0A834TWP4</accession>
<comment type="caution">
    <text evidence="4">The sequence shown here is derived from an EMBL/GenBank/DDBJ whole genome shotgun (WGS) entry which is preliminary data.</text>
</comment>
<feature type="compositionally biased region" description="Low complexity" evidence="2">
    <location>
        <begin position="260"/>
        <end position="272"/>
    </location>
</feature>
<evidence type="ECO:0000256" key="1">
    <source>
        <dbReference type="ARBA" id="ARBA00011726"/>
    </source>
</evidence>
<feature type="compositionally biased region" description="Low complexity" evidence="2">
    <location>
        <begin position="13"/>
        <end position="24"/>
    </location>
</feature>
<evidence type="ECO:0000259" key="3">
    <source>
        <dbReference type="PROSITE" id="PS51745"/>
    </source>
</evidence>
<dbReference type="OrthoDB" id="774308at2759"/>
<organism evidence="4 5">
    <name type="scientific">Senna tora</name>
    <dbReference type="NCBI Taxonomy" id="362788"/>
    <lineage>
        <taxon>Eukaryota</taxon>
        <taxon>Viridiplantae</taxon>
        <taxon>Streptophyta</taxon>
        <taxon>Embryophyta</taxon>
        <taxon>Tracheophyta</taxon>
        <taxon>Spermatophyta</taxon>
        <taxon>Magnoliopsida</taxon>
        <taxon>eudicotyledons</taxon>
        <taxon>Gunneridae</taxon>
        <taxon>Pentapetalae</taxon>
        <taxon>rosids</taxon>
        <taxon>fabids</taxon>
        <taxon>Fabales</taxon>
        <taxon>Fabaceae</taxon>
        <taxon>Caesalpinioideae</taxon>
        <taxon>Cassia clade</taxon>
        <taxon>Senna</taxon>
    </lineage>
</organism>
<evidence type="ECO:0000313" key="4">
    <source>
        <dbReference type="EMBL" id="KAF7827755.1"/>
    </source>
</evidence>
<dbReference type="InterPro" id="IPR053198">
    <property type="entry name" value="Gynoecium_Dev_Regulator"/>
</dbReference>
<dbReference type="Proteomes" id="UP000634136">
    <property type="component" value="Unassembled WGS sequence"/>
</dbReference>
<protein>
    <submittedName>
        <fullName evidence="4">RNA polymerase II degradation factor 1</fullName>
    </submittedName>
</protein>
<feature type="region of interest" description="Disordered" evidence="2">
    <location>
        <begin position="359"/>
        <end position="431"/>
    </location>
</feature>
<feature type="region of interest" description="Disordered" evidence="2">
    <location>
        <begin position="553"/>
        <end position="575"/>
    </location>
</feature>
<dbReference type="PROSITE" id="PS51745">
    <property type="entry name" value="PB1"/>
    <property type="match status" value="1"/>
</dbReference>
<dbReference type="CDD" id="cd06410">
    <property type="entry name" value="PB1_UP2"/>
    <property type="match status" value="1"/>
</dbReference>
<reference evidence="4" key="1">
    <citation type="submission" date="2020-09" db="EMBL/GenBank/DDBJ databases">
        <title>Genome-Enabled Discovery of Anthraquinone Biosynthesis in Senna tora.</title>
        <authorList>
            <person name="Kang S.-H."/>
            <person name="Pandey R.P."/>
            <person name="Lee C.-M."/>
            <person name="Sim J.-S."/>
            <person name="Jeong J.-T."/>
            <person name="Choi B.-S."/>
            <person name="Jung M."/>
            <person name="Ginzburg D."/>
            <person name="Zhao K."/>
            <person name="Won S.Y."/>
            <person name="Oh T.-J."/>
            <person name="Yu Y."/>
            <person name="Kim N.-H."/>
            <person name="Lee O.R."/>
            <person name="Lee T.-H."/>
            <person name="Bashyal P."/>
            <person name="Kim T.-S."/>
            <person name="Lee W.-H."/>
            <person name="Kawkins C."/>
            <person name="Kim C.-K."/>
            <person name="Kim J.S."/>
            <person name="Ahn B.O."/>
            <person name="Rhee S.Y."/>
            <person name="Sohng J.K."/>
        </authorList>
    </citation>
    <scope>NUCLEOTIDE SEQUENCE</scope>
    <source>
        <tissue evidence="4">Leaf</tissue>
    </source>
</reference>
<dbReference type="PANTHER" id="PTHR31066">
    <property type="entry name" value="OS05G0427100 PROTEIN-RELATED"/>
    <property type="match status" value="1"/>
</dbReference>
<feature type="compositionally biased region" description="Pro residues" evidence="2">
    <location>
        <begin position="376"/>
        <end position="392"/>
    </location>
</feature>
<dbReference type="SMART" id="SM00666">
    <property type="entry name" value="PB1"/>
    <property type="match status" value="1"/>
</dbReference>
<feature type="region of interest" description="Disordered" evidence="2">
    <location>
        <begin position="237"/>
        <end position="272"/>
    </location>
</feature>
<dbReference type="SUPFAM" id="SSF54277">
    <property type="entry name" value="CAD &amp; PB1 domains"/>
    <property type="match status" value="1"/>
</dbReference>
<comment type="subunit">
    <text evidence="1">Homodimers and heterodimers.</text>
</comment>
<evidence type="ECO:0000256" key="2">
    <source>
        <dbReference type="SAM" id="MobiDB-lite"/>
    </source>
</evidence>
<feature type="region of interest" description="Disordered" evidence="2">
    <location>
        <begin position="1"/>
        <end position="50"/>
    </location>
</feature>
<dbReference type="EMBL" id="JAAIUW010000006">
    <property type="protein sequence ID" value="KAF7827755.1"/>
    <property type="molecule type" value="Genomic_DNA"/>
</dbReference>
<keyword evidence="5" id="KW-1185">Reference proteome</keyword>